<dbReference type="Pfam" id="PF11233">
    <property type="entry name" value="DUF3035"/>
    <property type="match status" value="1"/>
</dbReference>
<dbReference type="Proteomes" id="UP000572377">
    <property type="component" value="Unassembled WGS sequence"/>
</dbReference>
<proteinExistence type="predicted"/>
<dbReference type="PROSITE" id="PS51257">
    <property type="entry name" value="PROKAR_LIPOPROTEIN"/>
    <property type="match status" value="1"/>
</dbReference>
<evidence type="ECO:0000313" key="1">
    <source>
        <dbReference type="EMBL" id="NNU79580.1"/>
    </source>
</evidence>
<dbReference type="InterPro" id="IPR021395">
    <property type="entry name" value="DUF3035"/>
</dbReference>
<gene>
    <name evidence="1" type="ORF">HMH01_03920</name>
</gene>
<reference evidence="1 2" key="1">
    <citation type="submission" date="2020-05" db="EMBL/GenBank/DDBJ databases">
        <title>Gimesia benthica sp. nov., a novel planctomycete isolated from a deep-sea water sample of the Northwest Indian Ocean.</title>
        <authorList>
            <person name="Wang J."/>
            <person name="Ruan C."/>
            <person name="Song L."/>
            <person name="Zhu Y."/>
            <person name="Li A."/>
            <person name="Zheng X."/>
            <person name="Wang L."/>
            <person name="Lu Z."/>
            <person name="Huang Y."/>
            <person name="Du W."/>
            <person name="Zhou Y."/>
            <person name="Huang L."/>
            <person name="Dai X."/>
        </authorList>
    </citation>
    <scope>NUCLEOTIDE SEQUENCE [LARGE SCALE GENOMIC DNA]</scope>
    <source>
        <strain evidence="1 2">YYQ-30</strain>
    </source>
</reference>
<accession>A0A849L090</accession>
<dbReference type="EMBL" id="JABFBC010000001">
    <property type="protein sequence ID" value="NNU79580.1"/>
    <property type="molecule type" value="Genomic_DNA"/>
</dbReference>
<keyword evidence="2" id="KW-1185">Reference proteome</keyword>
<evidence type="ECO:0000313" key="2">
    <source>
        <dbReference type="Proteomes" id="UP000572377"/>
    </source>
</evidence>
<comment type="caution">
    <text evidence="1">The sequence shown here is derived from an EMBL/GenBank/DDBJ whole genome shotgun (WGS) entry which is preliminary data.</text>
</comment>
<sequence>MAPQFYRVAALIAVAVLAGCGGGAGDDRTLIDRIASSSNVAPNEFAVLPQKPLVLPDDLTALPEPVPGATSRADLTPNADALRALSGQDGRAAPIGSDNALLATVGAGQARPDIRAVLAAEDAAYREDNRGLPLDRLLGRVTERDIYEDELLDPEAELRRLRAQGVWVPQLPAEQ</sequence>
<protein>
    <submittedName>
        <fullName evidence="1">DUF3035 domain-containing protein</fullName>
    </submittedName>
</protein>
<dbReference type="RefSeq" id="WP_171322686.1">
    <property type="nucleotide sequence ID" value="NZ_JABFBC010000001.1"/>
</dbReference>
<organism evidence="1 2">
    <name type="scientific">Halovulum dunhuangense</name>
    <dbReference type="NCBI Taxonomy" id="1505036"/>
    <lineage>
        <taxon>Bacteria</taxon>
        <taxon>Pseudomonadati</taxon>
        <taxon>Pseudomonadota</taxon>
        <taxon>Alphaproteobacteria</taxon>
        <taxon>Rhodobacterales</taxon>
        <taxon>Paracoccaceae</taxon>
        <taxon>Halovulum</taxon>
    </lineage>
</organism>
<dbReference type="AlphaFoldDB" id="A0A849L090"/>
<name>A0A849L090_9RHOB</name>